<keyword evidence="11" id="KW-0479">Metal-binding</keyword>
<evidence type="ECO:0000256" key="11">
    <source>
        <dbReference type="PIRSR" id="PIRSR000615-3"/>
    </source>
</evidence>
<feature type="active site" description="Proton acceptor" evidence="9">
    <location>
        <position position="380"/>
    </location>
</feature>
<accession>A0AAV6GR73</accession>
<dbReference type="Gene3D" id="1.10.510.10">
    <property type="entry name" value="Transferase(Phosphotransferase) domain 1"/>
    <property type="match status" value="1"/>
</dbReference>
<feature type="compositionally biased region" description="Low complexity" evidence="12">
    <location>
        <begin position="118"/>
        <end position="134"/>
    </location>
</feature>
<evidence type="ECO:0000256" key="8">
    <source>
        <dbReference type="ARBA" id="ARBA00051243"/>
    </source>
</evidence>
<keyword evidence="13" id="KW-0812">Transmembrane</keyword>
<keyword evidence="16" id="KW-1185">Reference proteome</keyword>
<evidence type="ECO:0000256" key="10">
    <source>
        <dbReference type="PIRSR" id="PIRSR000615-2"/>
    </source>
</evidence>
<dbReference type="EMBL" id="JADWDJ010000009">
    <property type="protein sequence ID" value="KAG5276051.1"/>
    <property type="molecule type" value="Genomic_DNA"/>
</dbReference>
<dbReference type="GO" id="GO:0005518">
    <property type="term" value="F:collagen binding"/>
    <property type="evidence" value="ECO:0007669"/>
    <property type="project" value="TreeGrafter"/>
</dbReference>
<protein>
    <recommendedName>
        <fullName evidence="1">receptor protein-tyrosine kinase</fullName>
        <ecNumber evidence="1">2.7.10.1</ecNumber>
    </recommendedName>
</protein>
<name>A0AAV6GR73_9TELE</name>
<evidence type="ECO:0000256" key="1">
    <source>
        <dbReference type="ARBA" id="ARBA00011902"/>
    </source>
</evidence>
<feature type="region of interest" description="Disordered" evidence="12">
    <location>
        <begin position="163"/>
        <end position="185"/>
    </location>
</feature>
<dbReference type="PROSITE" id="PS00109">
    <property type="entry name" value="PROTEIN_KINASE_TYR"/>
    <property type="match status" value="1"/>
</dbReference>
<evidence type="ECO:0000256" key="9">
    <source>
        <dbReference type="PIRSR" id="PIRSR000615-1"/>
    </source>
</evidence>
<dbReference type="SMART" id="SM00219">
    <property type="entry name" value="TyrKc"/>
    <property type="match status" value="1"/>
</dbReference>
<dbReference type="PANTHER" id="PTHR24416">
    <property type="entry name" value="TYROSINE-PROTEIN KINASE RECEPTOR"/>
    <property type="match status" value="1"/>
</dbReference>
<reference evidence="15" key="1">
    <citation type="submission" date="2020-10" db="EMBL/GenBank/DDBJ databases">
        <title>Chromosome-scale genome assembly of the Allis shad, Alosa alosa.</title>
        <authorList>
            <person name="Margot Z."/>
            <person name="Christophe K."/>
            <person name="Cabau C."/>
            <person name="Louis A."/>
            <person name="Berthelot C."/>
            <person name="Parey E."/>
            <person name="Roest Crollius H."/>
            <person name="Montfort J."/>
            <person name="Robinson-Rechavi M."/>
            <person name="Bucao C."/>
            <person name="Bouchez O."/>
            <person name="Gislard M."/>
            <person name="Lluch J."/>
            <person name="Milhes M."/>
            <person name="Lampietro C."/>
            <person name="Lopez Roques C."/>
            <person name="Donnadieu C."/>
            <person name="Braasch I."/>
            <person name="Desvignes T."/>
            <person name="Postlethwait J."/>
            <person name="Bobe J."/>
            <person name="Guiguen Y."/>
        </authorList>
    </citation>
    <scope>NUCLEOTIDE SEQUENCE</scope>
    <source>
        <strain evidence="15">M-15738</strain>
        <tissue evidence="15">Blood</tissue>
    </source>
</reference>
<evidence type="ECO:0000256" key="6">
    <source>
        <dbReference type="ARBA" id="ARBA00023137"/>
    </source>
</evidence>
<keyword evidence="4" id="KW-0418">Kinase</keyword>
<keyword evidence="5 10" id="KW-0067">ATP-binding</keyword>
<feature type="region of interest" description="Disordered" evidence="12">
    <location>
        <begin position="34"/>
        <end position="56"/>
    </location>
</feature>
<keyword evidence="3 10" id="KW-0547">Nucleotide-binding</keyword>
<dbReference type="Pfam" id="PF07714">
    <property type="entry name" value="PK_Tyr_Ser-Thr"/>
    <property type="match status" value="1"/>
</dbReference>
<keyword evidence="7" id="KW-0675">Receptor</keyword>
<evidence type="ECO:0000256" key="5">
    <source>
        <dbReference type="ARBA" id="ARBA00022840"/>
    </source>
</evidence>
<dbReference type="InterPro" id="IPR001245">
    <property type="entry name" value="Ser-Thr/Tyr_kinase_cat_dom"/>
</dbReference>
<dbReference type="EC" id="2.7.10.1" evidence="1"/>
<sequence>MASAIKCQYYFSDVWMMFSEITFQSADTAMYNTTLAPPKTGPPTSTQPGEDPTHKVDDSNTRILIGCLVAIIFILVAIIVIILWRQVWQKMLEKASRRMLDDELTASLSIQSETFTYNNNNNPSSAPSEQESNSTYERIFPLGPDYQEPSRLIRKLPEFSQSTEEAASTSTATKSPATNTSSQDGVPHYAEADIVNLQGVTGGNTYAVPALTMDLLSGKDVAVEEFPRKLLTFKEKLGEGQFGEVHLCEAEGMQDFMDEDFSFDISEKQPVLVAVKMLRADANKNARNDFLKEIKIMSRLKDPNIIRLLAVCICSDPLCMITEYMENGDLNQFLSRHEPEGQIALLSNAPTVSYRNLLYMATQIASGMKYLSSLNFVHRDLATRNCLVGKNYTIKIADFGMSRNLYSGDYYRIQGRAVLPIRWMSWESILLGKFTTASDVWAFGVTLWETLTFCKEQPYSQLSDEQVIENTGEFFRDQKRQIYLPQPAMCTDPLYKLMLSCWRRNTKERPSFQEIHCILLECQV</sequence>
<proteinExistence type="predicted"/>
<evidence type="ECO:0000256" key="3">
    <source>
        <dbReference type="ARBA" id="ARBA00022741"/>
    </source>
</evidence>
<organism evidence="15 16">
    <name type="scientific">Alosa alosa</name>
    <name type="common">allis shad</name>
    <dbReference type="NCBI Taxonomy" id="278164"/>
    <lineage>
        <taxon>Eukaryota</taxon>
        <taxon>Metazoa</taxon>
        <taxon>Chordata</taxon>
        <taxon>Craniata</taxon>
        <taxon>Vertebrata</taxon>
        <taxon>Euteleostomi</taxon>
        <taxon>Actinopterygii</taxon>
        <taxon>Neopterygii</taxon>
        <taxon>Teleostei</taxon>
        <taxon>Clupei</taxon>
        <taxon>Clupeiformes</taxon>
        <taxon>Clupeoidei</taxon>
        <taxon>Clupeidae</taxon>
        <taxon>Alosa</taxon>
    </lineage>
</organism>
<dbReference type="GO" id="GO:0010976">
    <property type="term" value="P:positive regulation of neuron projection development"/>
    <property type="evidence" value="ECO:0007669"/>
    <property type="project" value="TreeGrafter"/>
</dbReference>
<evidence type="ECO:0000313" key="15">
    <source>
        <dbReference type="EMBL" id="KAG5276051.1"/>
    </source>
</evidence>
<dbReference type="PROSITE" id="PS50011">
    <property type="entry name" value="PROTEIN_KINASE_DOM"/>
    <property type="match status" value="1"/>
</dbReference>
<evidence type="ECO:0000256" key="7">
    <source>
        <dbReference type="ARBA" id="ARBA00023170"/>
    </source>
</evidence>
<keyword evidence="13" id="KW-1133">Transmembrane helix</keyword>
<evidence type="ECO:0000256" key="12">
    <source>
        <dbReference type="SAM" id="MobiDB-lite"/>
    </source>
</evidence>
<evidence type="ECO:0000259" key="14">
    <source>
        <dbReference type="PROSITE" id="PS50011"/>
    </source>
</evidence>
<dbReference type="AlphaFoldDB" id="A0AAV6GR73"/>
<keyword evidence="13" id="KW-0472">Membrane</keyword>
<dbReference type="FunFam" id="3.30.200.20:FF:000082">
    <property type="entry name" value="Epithelial discoidin domain-containing receptor 1"/>
    <property type="match status" value="1"/>
</dbReference>
<dbReference type="PROSITE" id="PS00239">
    <property type="entry name" value="RECEPTOR_TYR_KIN_II"/>
    <property type="match status" value="1"/>
</dbReference>
<dbReference type="PRINTS" id="PR00109">
    <property type="entry name" value="TYRKINASE"/>
</dbReference>
<keyword evidence="11" id="KW-0460">Magnesium</keyword>
<feature type="binding site" evidence="10">
    <location>
        <begin position="238"/>
        <end position="245"/>
    </location>
    <ligand>
        <name>ATP</name>
        <dbReference type="ChEBI" id="CHEBI:30616"/>
    </ligand>
</feature>
<dbReference type="InterPro" id="IPR020635">
    <property type="entry name" value="Tyr_kinase_cat_dom"/>
</dbReference>
<feature type="binding site" evidence="11">
    <location>
        <position position="385"/>
    </location>
    <ligand>
        <name>Mg(2+)</name>
        <dbReference type="ChEBI" id="CHEBI:18420"/>
    </ligand>
</feature>
<comment type="catalytic activity">
    <reaction evidence="8">
        <text>L-tyrosyl-[protein] + ATP = O-phospho-L-tyrosyl-[protein] + ADP + H(+)</text>
        <dbReference type="Rhea" id="RHEA:10596"/>
        <dbReference type="Rhea" id="RHEA-COMP:10136"/>
        <dbReference type="Rhea" id="RHEA-COMP:20101"/>
        <dbReference type="ChEBI" id="CHEBI:15378"/>
        <dbReference type="ChEBI" id="CHEBI:30616"/>
        <dbReference type="ChEBI" id="CHEBI:46858"/>
        <dbReference type="ChEBI" id="CHEBI:61978"/>
        <dbReference type="ChEBI" id="CHEBI:456216"/>
        <dbReference type="EC" id="2.7.10.1"/>
    </reaction>
</comment>
<dbReference type="GO" id="GO:0005886">
    <property type="term" value="C:plasma membrane"/>
    <property type="evidence" value="ECO:0007669"/>
    <property type="project" value="TreeGrafter"/>
</dbReference>
<feature type="binding site" evidence="10">
    <location>
        <position position="384"/>
    </location>
    <ligand>
        <name>ATP</name>
        <dbReference type="ChEBI" id="CHEBI:30616"/>
    </ligand>
</feature>
<keyword evidence="2" id="KW-0808">Transferase</keyword>
<dbReference type="SUPFAM" id="SSF56112">
    <property type="entry name" value="Protein kinase-like (PK-like)"/>
    <property type="match status" value="1"/>
</dbReference>
<dbReference type="InterPro" id="IPR008266">
    <property type="entry name" value="Tyr_kinase_AS"/>
</dbReference>
<dbReference type="GO" id="GO:0051897">
    <property type="term" value="P:positive regulation of phosphatidylinositol 3-kinase/protein kinase B signal transduction"/>
    <property type="evidence" value="ECO:0007669"/>
    <property type="project" value="TreeGrafter"/>
</dbReference>
<feature type="binding site" evidence="10">
    <location>
        <begin position="323"/>
        <end position="329"/>
    </location>
    <ligand>
        <name>ATP</name>
        <dbReference type="ChEBI" id="CHEBI:30616"/>
    </ligand>
</feature>
<dbReference type="GO" id="GO:0046872">
    <property type="term" value="F:metal ion binding"/>
    <property type="evidence" value="ECO:0007669"/>
    <property type="project" value="UniProtKB-KW"/>
</dbReference>
<evidence type="ECO:0000256" key="13">
    <source>
        <dbReference type="SAM" id="Phobius"/>
    </source>
</evidence>
<dbReference type="PANTHER" id="PTHR24416:SF295">
    <property type="entry name" value="DISCOIDIN DOMAIN-CONTAINING RECEPTOR 2"/>
    <property type="match status" value="1"/>
</dbReference>
<dbReference type="Gene3D" id="3.30.200.20">
    <property type="entry name" value="Phosphorylase Kinase, domain 1"/>
    <property type="match status" value="1"/>
</dbReference>
<feature type="binding site" evidence="10">
    <location>
        <position position="276"/>
    </location>
    <ligand>
        <name>ATP</name>
        <dbReference type="ChEBI" id="CHEBI:30616"/>
    </ligand>
</feature>
<dbReference type="GO" id="GO:0005524">
    <property type="term" value="F:ATP binding"/>
    <property type="evidence" value="ECO:0007669"/>
    <property type="project" value="UniProtKB-KW"/>
</dbReference>
<dbReference type="FunFam" id="1.10.510.10:FF:000053">
    <property type="entry name" value="Epithelial discoidin domain-containing receptor 1"/>
    <property type="match status" value="1"/>
</dbReference>
<keyword evidence="6" id="KW-0829">Tyrosine-protein kinase</keyword>
<dbReference type="GO" id="GO:0038062">
    <property type="term" value="F:protein tyrosine kinase collagen receptor activity"/>
    <property type="evidence" value="ECO:0007669"/>
    <property type="project" value="TreeGrafter"/>
</dbReference>
<gene>
    <name evidence="15" type="ORF">AALO_G00127360</name>
</gene>
<dbReference type="InterPro" id="IPR050122">
    <property type="entry name" value="RTK"/>
</dbReference>
<dbReference type="Proteomes" id="UP000823561">
    <property type="component" value="Chromosome 9"/>
</dbReference>
<dbReference type="InterPro" id="IPR011009">
    <property type="entry name" value="Kinase-like_dom_sf"/>
</dbReference>
<feature type="domain" description="Protein kinase" evidence="14">
    <location>
        <begin position="231"/>
        <end position="519"/>
    </location>
</feature>
<evidence type="ECO:0000313" key="16">
    <source>
        <dbReference type="Proteomes" id="UP000823561"/>
    </source>
</evidence>
<dbReference type="InterPro" id="IPR002011">
    <property type="entry name" value="Tyr_kinase_rcpt_2_CS"/>
</dbReference>
<feature type="binding site" evidence="11">
    <location>
        <position position="398"/>
    </location>
    <ligand>
        <name>Mg(2+)</name>
        <dbReference type="ChEBI" id="CHEBI:18420"/>
    </ligand>
</feature>
<dbReference type="InterPro" id="IPR000719">
    <property type="entry name" value="Prot_kinase_dom"/>
</dbReference>
<feature type="region of interest" description="Disordered" evidence="12">
    <location>
        <begin position="115"/>
        <end position="134"/>
    </location>
</feature>
<dbReference type="GO" id="GO:0043235">
    <property type="term" value="C:receptor complex"/>
    <property type="evidence" value="ECO:0007669"/>
    <property type="project" value="TreeGrafter"/>
</dbReference>
<feature type="transmembrane region" description="Helical" evidence="13">
    <location>
        <begin position="63"/>
        <end position="84"/>
    </location>
</feature>
<evidence type="ECO:0000256" key="4">
    <source>
        <dbReference type="ARBA" id="ARBA00022777"/>
    </source>
</evidence>
<comment type="caution">
    <text evidence="15">The sequence shown here is derived from an EMBL/GenBank/DDBJ whole genome shotgun (WGS) entry which is preliminary data.</text>
</comment>
<feature type="compositionally biased region" description="Low complexity" evidence="12">
    <location>
        <begin position="163"/>
        <end position="182"/>
    </location>
</feature>
<evidence type="ECO:0000256" key="2">
    <source>
        <dbReference type="ARBA" id="ARBA00022679"/>
    </source>
</evidence>